<evidence type="ECO:0000313" key="1">
    <source>
        <dbReference type="EMBL" id="CAD7629609.1"/>
    </source>
</evidence>
<dbReference type="Pfam" id="PF01042">
    <property type="entry name" value="Ribonuc_L-PSP"/>
    <property type="match status" value="1"/>
</dbReference>
<dbReference type="SUPFAM" id="SSF55298">
    <property type="entry name" value="YjgF-like"/>
    <property type="match status" value="1"/>
</dbReference>
<accession>A0A7R9Q2E1</accession>
<dbReference type="CDD" id="cd00448">
    <property type="entry name" value="YjgF_YER057c_UK114_family"/>
    <property type="match status" value="1"/>
</dbReference>
<protein>
    <recommendedName>
        <fullName evidence="3">RidA family protein</fullName>
    </recommendedName>
</protein>
<dbReference type="EMBL" id="OC861647">
    <property type="protein sequence ID" value="CAD7629609.1"/>
    <property type="molecule type" value="Genomic_DNA"/>
</dbReference>
<keyword evidence="2" id="KW-1185">Reference proteome</keyword>
<dbReference type="AlphaFoldDB" id="A0A7R9Q2E1"/>
<dbReference type="GO" id="GO:0019239">
    <property type="term" value="F:deaminase activity"/>
    <property type="evidence" value="ECO:0007669"/>
    <property type="project" value="TreeGrafter"/>
</dbReference>
<dbReference type="OrthoDB" id="6494369at2759"/>
<organism evidence="1">
    <name type="scientific">Medioppia subpectinata</name>
    <dbReference type="NCBI Taxonomy" id="1979941"/>
    <lineage>
        <taxon>Eukaryota</taxon>
        <taxon>Metazoa</taxon>
        <taxon>Ecdysozoa</taxon>
        <taxon>Arthropoda</taxon>
        <taxon>Chelicerata</taxon>
        <taxon>Arachnida</taxon>
        <taxon>Acari</taxon>
        <taxon>Acariformes</taxon>
        <taxon>Sarcoptiformes</taxon>
        <taxon>Oribatida</taxon>
        <taxon>Brachypylina</taxon>
        <taxon>Oppioidea</taxon>
        <taxon>Oppiidae</taxon>
        <taxon>Medioppia</taxon>
    </lineage>
</organism>
<name>A0A7R9Q2E1_9ACAR</name>
<proteinExistence type="predicted"/>
<feature type="non-terminal residue" evidence="1">
    <location>
        <position position="132"/>
    </location>
</feature>
<dbReference type="PANTHER" id="PTHR11803">
    <property type="entry name" value="2-IMINOBUTANOATE/2-IMINOPROPANOATE DEAMINASE RIDA"/>
    <property type="match status" value="1"/>
</dbReference>
<dbReference type="GO" id="GO:0005829">
    <property type="term" value="C:cytosol"/>
    <property type="evidence" value="ECO:0007669"/>
    <property type="project" value="TreeGrafter"/>
</dbReference>
<gene>
    <name evidence="1" type="ORF">OSB1V03_LOCUS10024</name>
</gene>
<dbReference type="InterPro" id="IPR006175">
    <property type="entry name" value="YjgF/YER057c/UK114"/>
</dbReference>
<dbReference type="EMBL" id="CAJPIZ010007072">
    <property type="protein sequence ID" value="CAG2110039.1"/>
    <property type="molecule type" value="Genomic_DNA"/>
</dbReference>
<evidence type="ECO:0008006" key="3">
    <source>
        <dbReference type="Google" id="ProtNLM"/>
    </source>
</evidence>
<dbReference type="InterPro" id="IPR035959">
    <property type="entry name" value="RutC-like_sf"/>
</dbReference>
<dbReference type="Proteomes" id="UP000759131">
    <property type="component" value="Unassembled WGS sequence"/>
</dbReference>
<dbReference type="Gene3D" id="3.30.1330.40">
    <property type="entry name" value="RutC-like"/>
    <property type="match status" value="1"/>
</dbReference>
<evidence type="ECO:0000313" key="2">
    <source>
        <dbReference type="Proteomes" id="UP000759131"/>
    </source>
</evidence>
<reference evidence="1" key="1">
    <citation type="submission" date="2020-11" db="EMBL/GenBank/DDBJ databases">
        <authorList>
            <person name="Tran Van P."/>
        </authorList>
    </citation>
    <scope>NUCLEOTIDE SEQUENCE</scope>
</reference>
<sequence length="132" mass="14020">MPTAKQEIIIKGAPVPSGAFSQAIRAGDFVFVSGQTSVDMTTGRPIDTDIYGQTERAFKNIVSVAESAGGSANSIVKMGIFTTNLTKQTPHINTAIDKWIGQPYPTRTTVSVYSVTAVGNIVADAILYLPQK</sequence>
<dbReference type="PANTHER" id="PTHR11803:SF39">
    <property type="entry name" value="2-IMINOBUTANOATE_2-IMINOPROPANOATE DEAMINASE"/>
    <property type="match status" value="1"/>
</dbReference>